<evidence type="ECO:0000259" key="1">
    <source>
        <dbReference type="Pfam" id="PF23124"/>
    </source>
</evidence>
<dbReference type="InterPro" id="IPR056312">
    <property type="entry name" value="Xre-MbcA-ParS_M"/>
</dbReference>
<dbReference type="RefSeq" id="WP_010912128.1">
    <property type="nucleotide sequence ID" value="NC_002678.2"/>
</dbReference>
<dbReference type="EMBL" id="BA000012">
    <property type="protein sequence ID" value="BAB50785.1"/>
    <property type="molecule type" value="Genomic_DNA"/>
</dbReference>
<proteinExistence type="predicted"/>
<dbReference type="eggNOG" id="ENOG5031JWC">
    <property type="taxonomic scope" value="Bacteria"/>
</dbReference>
<feature type="domain" description="Antitoxin Xre/MbcA/ParS-like N-terminal" evidence="1">
    <location>
        <begin position="15"/>
        <end position="87"/>
    </location>
</feature>
<dbReference type="AlphaFoldDB" id="Q98EY2"/>
<dbReference type="InterPro" id="IPR056313">
    <property type="entry name" value="Xre_MbcA_ParS-like_N"/>
</dbReference>
<dbReference type="Pfam" id="PF23124">
    <property type="entry name" value="Xre_MbcA_ParS-like_N"/>
    <property type="match status" value="1"/>
</dbReference>
<reference evidence="3 4" key="1">
    <citation type="journal article" date="2000" name="DNA Res.">
        <title>Complete genome structure of the nitrogen-fixing symbiotic bacterium Mesorhizobium loti.</title>
        <authorList>
            <person name="Kaneko T."/>
            <person name="Nakamura Y."/>
            <person name="Sato S."/>
            <person name="Asamizu E."/>
            <person name="Kato T."/>
            <person name="Sasamoto S."/>
            <person name="Watanabe A."/>
            <person name="Idesawa K."/>
            <person name="Ishikawa A."/>
            <person name="Kawashima K."/>
            <person name="Kimura T."/>
            <person name="Kishida Y."/>
            <person name="Kiyokawa C."/>
            <person name="Kohara M."/>
            <person name="Matsumoto M."/>
            <person name="Matsuno A."/>
            <person name="Mochizuki Y."/>
            <person name="Nakayama S."/>
            <person name="Nakazaki N."/>
            <person name="Shimpo S."/>
            <person name="Sugimoto M."/>
            <person name="Takeuchi C."/>
            <person name="Yamada M."/>
            <person name="Tabata S."/>
        </authorList>
    </citation>
    <scope>NUCLEOTIDE SEQUENCE [LARGE SCALE GENOMIC DNA]</scope>
    <source>
        <strain evidence="4">LMG 29417 / CECT 9101 / MAFF 303099</strain>
    </source>
</reference>
<evidence type="ECO:0000313" key="3">
    <source>
        <dbReference type="EMBL" id="BAB50785.1"/>
    </source>
</evidence>
<accession>Q98EY2</accession>
<evidence type="ECO:0000313" key="4">
    <source>
        <dbReference type="Proteomes" id="UP000000552"/>
    </source>
</evidence>
<sequence length="237" mass="26263">MTDETTSEFLRKIQGEVASLVAGEVEVILAQYNDGMRRQGRISAGLVSGLVAAAMLSLPRKQHQAIYAMQGELGEFAKKFVAELAKTAMTRFRDESDQEQPKPDHAILHEEQKNELSAMVIENWAGPVAGPTFLEATFGIPRSTLYRWQRRSEVIALLKGRRKFVFPLTQFVDGRPAKGIGDVLSIIGHPRTAWFWLTHPCTNLGGRLPIEMLRMDMVDAVVAAARDDPVANPHADA</sequence>
<organism evidence="3 4">
    <name type="scientific">Mesorhizobium japonicum (strain LMG 29417 / CECT 9101 / MAFF 303099)</name>
    <name type="common">Mesorhizobium loti (strain MAFF 303099)</name>
    <dbReference type="NCBI Taxonomy" id="266835"/>
    <lineage>
        <taxon>Bacteria</taxon>
        <taxon>Pseudomonadati</taxon>
        <taxon>Pseudomonadota</taxon>
        <taxon>Alphaproteobacteria</taxon>
        <taxon>Hyphomicrobiales</taxon>
        <taxon>Phyllobacteriaceae</taxon>
        <taxon>Mesorhizobium</taxon>
    </lineage>
</organism>
<dbReference type="HOGENOM" id="CLU_1165106_0_0_5"/>
<evidence type="ECO:0000259" key="2">
    <source>
        <dbReference type="Pfam" id="PF23125"/>
    </source>
</evidence>
<name>Q98EY2_RHILO</name>
<gene>
    <name evidence="3" type="ordered locus">mll4030</name>
</gene>
<feature type="domain" description="Antitoxin Xre/MbcA/ParS-like middle" evidence="2">
    <location>
        <begin position="128"/>
        <end position="176"/>
    </location>
</feature>
<dbReference type="Proteomes" id="UP000000552">
    <property type="component" value="Chromosome"/>
</dbReference>
<dbReference type="Pfam" id="PF23125">
    <property type="entry name" value="Xre-MbcA-ParS_M"/>
    <property type="match status" value="1"/>
</dbReference>
<protein>
    <submittedName>
        <fullName evidence="3">Mll4030 protein</fullName>
    </submittedName>
</protein>
<dbReference type="KEGG" id="mlo:mll4030"/>